<evidence type="ECO:0000256" key="1">
    <source>
        <dbReference type="ARBA" id="ARBA00006484"/>
    </source>
</evidence>
<dbReference type="Proteomes" id="UP000034166">
    <property type="component" value="Unassembled WGS sequence"/>
</dbReference>
<dbReference type="AlphaFoldDB" id="A0A0M2T309"/>
<dbReference type="PANTHER" id="PTHR43976">
    <property type="entry name" value="SHORT CHAIN DEHYDROGENASE"/>
    <property type="match status" value="1"/>
</dbReference>
<dbReference type="PATRIC" id="fig|1408103.3.peg.1213"/>
<dbReference type="InterPro" id="IPR051911">
    <property type="entry name" value="SDR_oxidoreductase"/>
</dbReference>
<dbReference type="InterPro" id="IPR036291">
    <property type="entry name" value="NAD(P)-bd_dom_sf"/>
</dbReference>
<dbReference type="GO" id="GO:0016491">
    <property type="term" value="F:oxidoreductase activity"/>
    <property type="evidence" value="ECO:0007669"/>
    <property type="project" value="UniProtKB-KW"/>
</dbReference>
<keyword evidence="5" id="KW-1185">Reference proteome</keyword>
<comment type="caution">
    <text evidence="4">The sequence shown here is derived from an EMBL/GenBank/DDBJ whole genome shotgun (WGS) entry which is preliminary data.</text>
</comment>
<dbReference type="RefSeq" id="WP_046522691.1">
    <property type="nucleotide sequence ID" value="NZ_LAYY01000004.1"/>
</dbReference>
<gene>
    <name evidence="4" type="ORF">WQ57_05405</name>
</gene>
<dbReference type="Gene3D" id="3.40.50.720">
    <property type="entry name" value="NAD(P)-binding Rossmann-like Domain"/>
    <property type="match status" value="1"/>
</dbReference>
<dbReference type="PRINTS" id="PR00081">
    <property type="entry name" value="GDHRDH"/>
</dbReference>
<evidence type="ECO:0008006" key="6">
    <source>
        <dbReference type="Google" id="ProtNLM"/>
    </source>
</evidence>
<dbReference type="PANTHER" id="PTHR43976:SF16">
    <property type="entry name" value="SHORT-CHAIN DEHYDROGENASE_REDUCTASE FAMILY PROTEIN"/>
    <property type="match status" value="1"/>
</dbReference>
<dbReference type="PROSITE" id="PS00061">
    <property type="entry name" value="ADH_SHORT"/>
    <property type="match status" value="1"/>
</dbReference>
<dbReference type="SUPFAM" id="SSF51735">
    <property type="entry name" value="NAD(P)-binding Rossmann-fold domains"/>
    <property type="match status" value="1"/>
</dbReference>
<evidence type="ECO:0000256" key="2">
    <source>
        <dbReference type="ARBA" id="ARBA00023002"/>
    </source>
</evidence>
<reference evidence="4 5" key="1">
    <citation type="submission" date="2015-04" db="EMBL/GenBank/DDBJ databases">
        <title>Taxonomic description and genome sequence of Bacillus campisalis sp. nov., a novel member of the genus Bacillus isolated from solar saltern.</title>
        <authorList>
            <person name="Mathan Kumar R."/>
            <person name="Kaur G."/>
            <person name="Kumar A."/>
            <person name="Singh N.K."/>
            <person name="Kaur N."/>
            <person name="Kumar N."/>
            <person name="Mayilraj S."/>
        </authorList>
    </citation>
    <scope>NUCLEOTIDE SEQUENCE [LARGE SCALE GENOMIC DNA]</scope>
    <source>
        <strain evidence="4 5">SA2-6</strain>
    </source>
</reference>
<keyword evidence="2" id="KW-0560">Oxidoreductase</keyword>
<evidence type="ECO:0000256" key="3">
    <source>
        <dbReference type="RuleBase" id="RU000363"/>
    </source>
</evidence>
<dbReference type="InterPro" id="IPR002347">
    <property type="entry name" value="SDR_fam"/>
</dbReference>
<dbReference type="EMBL" id="LAYY01000004">
    <property type="protein sequence ID" value="KKK39200.1"/>
    <property type="molecule type" value="Genomic_DNA"/>
</dbReference>
<evidence type="ECO:0000313" key="5">
    <source>
        <dbReference type="Proteomes" id="UP000034166"/>
    </source>
</evidence>
<name>A0A0M2T309_9BACI</name>
<protein>
    <recommendedName>
        <fullName evidence="6">Short-chain dehydrogenase</fullName>
    </recommendedName>
</protein>
<dbReference type="PRINTS" id="PR00080">
    <property type="entry name" value="SDRFAMILY"/>
</dbReference>
<dbReference type="Pfam" id="PF00106">
    <property type="entry name" value="adh_short"/>
    <property type="match status" value="1"/>
</dbReference>
<organism evidence="4 5">
    <name type="scientific">Mesobacillus campisalis</name>
    <dbReference type="NCBI Taxonomy" id="1408103"/>
    <lineage>
        <taxon>Bacteria</taxon>
        <taxon>Bacillati</taxon>
        <taxon>Bacillota</taxon>
        <taxon>Bacilli</taxon>
        <taxon>Bacillales</taxon>
        <taxon>Bacillaceae</taxon>
        <taxon>Mesobacillus</taxon>
    </lineage>
</organism>
<dbReference type="CDD" id="cd05374">
    <property type="entry name" value="17beta-HSD-like_SDR_c"/>
    <property type="match status" value="1"/>
</dbReference>
<dbReference type="InterPro" id="IPR020904">
    <property type="entry name" value="Sc_DH/Rdtase_CS"/>
</dbReference>
<accession>A0A0M2T309</accession>
<proteinExistence type="inferred from homology"/>
<sequence>MTKQIALITGASGGFGLPTVIELAKSGFQVVAGVQYLSEKDIVLTEAIKHKVENSVNVVKLDITVEKDIENVKDYIFSTYKTIDVVVNIAGYSLGGPAEDISLEDYKKQFDVNLFGTIAVTKTFIPYMREIRKGKIINMGSISGTLAFPGLTPYASSKFALRGFSESLRLELLPFNVHVCLLEPGTYKTPIWEKGLKELEGIKVHDDYKPMIEFAQKGSKMGLEKGGDPIEVSNIIKKLCLKEKPGFYHPIGKDAIGLVRLKKKIPWFITEYFLTKGSVKQLR</sequence>
<comment type="similarity">
    <text evidence="1 3">Belongs to the short-chain dehydrogenases/reductases (SDR) family.</text>
</comment>
<evidence type="ECO:0000313" key="4">
    <source>
        <dbReference type="EMBL" id="KKK39200.1"/>
    </source>
</evidence>